<sequence>MRLIVLCLYLRILIFVATAPFPPQLALQPPWNLSTNSRVLVLPHPTIPVPFSPFLQIPIDNAAAHAPPA</sequence>
<evidence type="ECO:0000256" key="1">
    <source>
        <dbReference type="SAM" id="SignalP"/>
    </source>
</evidence>
<feature type="signal peptide" evidence="1">
    <location>
        <begin position="1"/>
        <end position="18"/>
    </location>
</feature>
<evidence type="ECO:0008006" key="3">
    <source>
        <dbReference type="Google" id="ProtNLM"/>
    </source>
</evidence>
<proteinExistence type="evidence at transcript level"/>
<dbReference type="EMBL" id="KT247086">
    <property type="protein sequence ID" value="ALL41175.1"/>
    <property type="molecule type" value="mRNA"/>
</dbReference>
<evidence type="ECO:0000313" key="2">
    <source>
        <dbReference type="EMBL" id="ALL41175.1"/>
    </source>
</evidence>
<protein>
    <recommendedName>
        <fullName evidence="3">Secreted protein</fullName>
    </recommendedName>
</protein>
<feature type="chain" id="PRO_5006589006" description="Secreted protein" evidence="1">
    <location>
        <begin position="19"/>
        <end position="69"/>
    </location>
</feature>
<organism evidence="2">
    <name type="scientific">Phakopsora pachyrhizi</name>
    <name type="common">Asian soybean rust disease fungus</name>
    <dbReference type="NCBI Taxonomy" id="170000"/>
    <lineage>
        <taxon>Eukaryota</taxon>
        <taxon>Fungi</taxon>
        <taxon>Dikarya</taxon>
        <taxon>Basidiomycota</taxon>
        <taxon>Pucciniomycotina</taxon>
        <taxon>Pucciniomycetes</taxon>
        <taxon>Pucciniales</taxon>
        <taxon>Phakopsoraceae</taxon>
        <taxon>Phakopsora</taxon>
    </lineage>
</organism>
<keyword evidence="1" id="KW-0732">Signal</keyword>
<accession>A0A0S1MJU8</accession>
<dbReference type="AlphaFoldDB" id="A0A0S1MJU8"/>
<reference evidence="2" key="1">
    <citation type="submission" date="2015-07" db="EMBL/GenBank/DDBJ databases">
        <title>Elucidating the P. pachyrhizi secretome and potential effectors.</title>
        <authorList>
            <person name="de Carvalho M.C.C.G."/>
            <person name="Nascimento L.C."/>
            <person name="Darben L.M."/>
            <person name="Polizel-Podanosqui A.M."/>
            <person name="Lopes-Caitar V.S."/>
            <person name="Rocha C.S."/>
            <person name="Qi M."/>
            <person name="Carazolle M."/>
            <person name="Kuwahara M.K."/>
            <person name="Pereira G.A.G."/>
            <person name="Abdelnoor R.V."/>
            <person name="Whitham S.A."/>
            <person name="Marcelino-Guimaraes F.C."/>
        </authorList>
    </citation>
    <scope>NUCLEOTIDE SEQUENCE</scope>
</reference>
<name>A0A0S1MJU8_PHAPC</name>